<dbReference type="PROSITE" id="PS00108">
    <property type="entry name" value="PROTEIN_KINASE_ST"/>
    <property type="match status" value="1"/>
</dbReference>
<dbReference type="SUPFAM" id="SSF56112">
    <property type="entry name" value="Protein kinase-like (PK-like)"/>
    <property type="match status" value="1"/>
</dbReference>
<dbReference type="PANTHER" id="PTHR44167:SF24">
    <property type="entry name" value="SERINE_THREONINE-PROTEIN KINASE CHK2"/>
    <property type="match status" value="1"/>
</dbReference>
<dbReference type="InterPro" id="IPR001932">
    <property type="entry name" value="PPM-type_phosphatase-like_dom"/>
</dbReference>
<keyword evidence="3" id="KW-0418">Kinase</keyword>
<dbReference type="CDD" id="cd00143">
    <property type="entry name" value="PP2Cc"/>
    <property type="match status" value="1"/>
</dbReference>
<dbReference type="SMART" id="SM00332">
    <property type="entry name" value="PP2Cc"/>
    <property type="match status" value="1"/>
</dbReference>
<dbReference type="PANTHER" id="PTHR44167">
    <property type="entry name" value="OVARIAN-SPECIFIC SERINE/THREONINE-PROTEIN KINASE LOK-RELATED"/>
    <property type="match status" value="1"/>
</dbReference>
<name>A0A3B0Z286_9ZZZZ</name>
<dbReference type="Gene3D" id="1.10.510.10">
    <property type="entry name" value="Transferase(Phosphotransferase) domain 1"/>
    <property type="match status" value="1"/>
</dbReference>
<gene>
    <name evidence="3" type="ORF">MNBD_GAMMA16-795</name>
</gene>
<dbReference type="SMART" id="SM00220">
    <property type="entry name" value="S_TKc"/>
    <property type="match status" value="1"/>
</dbReference>
<proteinExistence type="predicted"/>
<dbReference type="Gene3D" id="3.60.40.10">
    <property type="entry name" value="PPM-type phosphatase domain"/>
    <property type="match status" value="1"/>
</dbReference>
<dbReference type="GO" id="GO:0005634">
    <property type="term" value="C:nucleus"/>
    <property type="evidence" value="ECO:0007669"/>
    <property type="project" value="TreeGrafter"/>
</dbReference>
<keyword evidence="3" id="KW-0723">Serine/threonine-protein kinase</keyword>
<dbReference type="PROSITE" id="PS50011">
    <property type="entry name" value="PROTEIN_KINASE_DOM"/>
    <property type="match status" value="1"/>
</dbReference>
<dbReference type="GO" id="GO:0005524">
    <property type="term" value="F:ATP binding"/>
    <property type="evidence" value="ECO:0007669"/>
    <property type="project" value="InterPro"/>
</dbReference>
<organism evidence="3">
    <name type="scientific">hydrothermal vent metagenome</name>
    <dbReference type="NCBI Taxonomy" id="652676"/>
    <lineage>
        <taxon>unclassified sequences</taxon>
        <taxon>metagenomes</taxon>
        <taxon>ecological metagenomes</taxon>
    </lineage>
</organism>
<evidence type="ECO:0000259" key="1">
    <source>
        <dbReference type="PROSITE" id="PS50011"/>
    </source>
</evidence>
<dbReference type="GO" id="GO:0044773">
    <property type="term" value="P:mitotic DNA damage checkpoint signaling"/>
    <property type="evidence" value="ECO:0007669"/>
    <property type="project" value="TreeGrafter"/>
</dbReference>
<keyword evidence="3" id="KW-0808">Transferase</keyword>
<dbReference type="EMBL" id="UOFO01000122">
    <property type="protein sequence ID" value="VAW87395.1"/>
    <property type="molecule type" value="Genomic_DNA"/>
</dbReference>
<sequence>MSSLLSINSGQHSLAGNKSVNEDACGCHVPSEPQLTTKGLVAVIADGVSSSEAGREAAQACVRSFINDYFSTPDSWTVKTSGQRVLGALNRWLYGGGNTVFSSAQGMLSTLSALVIKSTTAHIFHVGDTRIYRLSEGDLEQLTQDHQTWAGREKTFLSRAMGAGPAVEIDYRKIPVEEGDIYFFSTDGVHEFVSRKVIISELSNNRGNPERAAKRLVEIALENGSEDNVSCQVVEIESLPSQNEDEFYRQLTELPFPPALESGMILDGYKIIREIHATSRSQLYLALDVKNEMQVVLKTPSENYNDDAQYIDGFLHEEWVGQRIKSTHVLNIIEPVQRRHFLFYVMEYIEGQNLRTWMNDNPNPNLVEVRQIVTQLASGLRAFHRQEMLHQDLKPENIMFDAQGTVKIIDFGSTKIAGIQEIDAPLERGTLLGTYDYCAPEYLLEQTGNNRSDIYSLGAITYEMLTRGKLPYGGPLSKRTLNRVRYISACSFNSELPQWLDAALEKAVRKNPENRYALLSEFVHDIQTPNKNLVKTDFQPMMTRDPVKFWKTVALLSIGINIVWFIFDNI</sequence>
<dbReference type="Gene3D" id="3.30.200.20">
    <property type="entry name" value="Phosphorylase Kinase, domain 1"/>
    <property type="match status" value="1"/>
</dbReference>
<dbReference type="GO" id="GO:0004674">
    <property type="term" value="F:protein serine/threonine kinase activity"/>
    <property type="evidence" value="ECO:0007669"/>
    <property type="project" value="UniProtKB-KW"/>
</dbReference>
<feature type="domain" description="PPM-type phosphatase" evidence="2">
    <location>
        <begin position="8"/>
        <end position="236"/>
    </location>
</feature>
<dbReference type="SMART" id="SM00331">
    <property type="entry name" value="PP2C_SIG"/>
    <property type="match status" value="1"/>
</dbReference>
<accession>A0A3B0Z286</accession>
<dbReference type="InterPro" id="IPR036457">
    <property type="entry name" value="PPM-type-like_dom_sf"/>
</dbReference>
<dbReference type="AlphaFoldDB" id="A0A3B0Z286"/>
<evidence type="ECO:0000313" key="3">
    <source>
        <dbReference type="EMBL" id="VAW87395.1"/>
    </source>
</evidence>
<dbReference type="Pfam" id="PF13672">
    <property type="entry name" value="PP2C_2"/>
    <property type="match status" value="1"/>
</dbReference>
<dbReference type="InterPro" id="IPR008271">
    <property type="entry name" value="Ser/Thr_kinase_AS"/>
</dbReference>
<reference evidence="3" key="1">
    <citation type="submission" date="2018-06" db="EMBL/GenBank/DDBJ databases">
        <authorList>
            <person name="Zhirakovskaya E."/>
        </authorList>
    </citation>
    <scope>NUCLEOTIDE SEQUENCE</scope>
</reference>
<dbReference type="InterPro" id="IPR000719">
    <property type="entry name" value="Prot_kinase_dom"/>
</dbReference>
<dbReference type="SUPFAM" id="SSF81606">
    <property type="entry name" value="PP2C-like"/>
    <property type="match status" value="1"/>
</dbReference>
<dbReference type="CDD" id="cd14014">
    <property type="entry name" value="STKc_PknB_like"/>
    <property type="match status" value="1"/>
</dbReference>
<feature type="domain" description="Protein kinase" evidence="1">
    <location>
        <begin position="269"/>
        <end position="527"/>
    </location>
</feature>
<evidence type="ECO:0000259" key="2">
    <source>
        <dbReference type="PROSITE" id="PS51746"/>
    </source>
</evidence>
<protein>
    <submittedName>
        <fullName evidence="3">Serine/threonine protein kinase</fullName>
    </submittedName>
</protein>
<dbReference type="Pfam" id="PF00069">
    <property type="entry name" value="Pkinase"/>
    <property type="match status" value="1"/>
</dbReference>
<dbReference type="PROSITE" id="PS51746">
    <property type="entry name" value="PPM_2"/>
    <property type="match status" value="1"/>
</dbReference>
<dbReference type="InterPro" id="IPR011009">
    <property type="entry name" value="Kinase-like_dom_sf"/>
</dbReference>